<reference evidence="2 3" key="1">
    <citation type="journal article" date="2013" name="ISME J.">
        <title>A metabolic model for members of the genus Tetrasphaera involved in enhanced biological phosphorus removal.</title>
        <authorList>
            <person name="Kristiansen R."/>
            <person name="Nguyen H.T.T."/>
            <person name="Saunders A.M."/>
            <person name="Nielsen J.L."/>
            <person name="Wimmer R."/>
            <person name="Le V.Q."/>
            <person name="McIlroy S.J."/>
            <person name="Petrovski S."/>
            <person name="Seviour R.J."/>
            <person name="Calteau A."/>
            <person name="Nielsen K.L."/>
            <person name="Nielsen P.H."/>
        </authorList>
    </citation>
    <scope>NUCLEOTIDE SEQUENCE [LARGE SCALE GENOMIC DNA]</scope>
    <source>
        <strain evidence="2 3">T1-X7</strain>
    </source>
</reference>
<keyword evidence="3" id="KW-1185">Reference proteome</keyword>
<dbReference type="EMBL" id="CAJB01000429">
    <property type="protein sequence ID" value="CCH80434.1"/>
    <property type="molecule type" value="Genomic_DNA"/>
</dbReference>
<name>A0A077M8S2_9MICO</name>
<organism evidence="2 3">
    <name type="scientific">Nostocoides japonicum T1-X7</name>
    <dbReference type="NCBI Taxonomy" id="1194083"/>
    <lineage>
        <taxon>Bacteria</taxon>
        <taxon>Bacillati</taxon>
        <taxon>Actinomycetota</taxon>
        <taxon>Actinomycetes</taxon>
        <taxon>Micrococcales</taxon>
        <taxon>Intrasporangiaceae</taxon>
        <taxon>Nostocoides</taxon>
    </lineage>
</organism>
<sequence>MRPSPATTRPTRSSGTAGGCATSGRSAGPTPRASTSTTAVTSPGFSTTSDPEQGIHTFLWRAGRMSDLSPDLCSYPEWINNRAQVVGGSCDGAALLWQSGRQYDLNALVGPTSVQLTSATYVSERGDIVAVGVVPSGDQHVFLLRPTGHRAVPRAAATSGRSASATGRPQPLRERAVRVRPLSLARLP</sequence>
<comment type="caution">
    <text evidence="2">The sequence shown here is derived from an EMBL/GenBank/DDBJ whole genome shotgun (WGS) entry which is preliminary data.</text>
</comment>
<evidence type="ECO:0000313" key="3">
    <source>
        <dbReference type="Proteomes" id="UP000035721"/>
    </source>
</evidence>
<dbReference type="Proteomes" id="UP000035721">
    <property type="component" value="Unassembled WGS sequence"/>
</dbReference>
<feature type="compositionally biased region" description="Polar residues" evidence="1">
    <location>
        <begin position="32"/>
        <end position="51"/>
    </location>
</feature>
<dbReference type="AlphaFoldDB" id="A0A077M8S2"/>
<feature type="region of interest" description="Disordered" evidence="1">
    <location>
        <begin position="153"/>
        <end position="173"/>
    </location>
</feature>
<evidence type="ECO:0000256" key="1">
    <source>
        <dbReference type="SAM" id="MobiDB-lite"/>
    </source>
</evidence>
<feature type="region of interest" description="Disordered" evidence="1">
    <location>
        <begin position="1"/>
        <end position="52"/>
    </location>
</feature>
<protein>
    <submittedName>
        <fullName evidence="2">Uncharacterized protein</fullName>
    </submittedName>
</protein>
<evidence type="ECO:0000313" key="2">
    <source>
        <dbReference type="EMBL" id="CCH80434.1"/>
    </source>
</evidence>
<feature type="compositionally biased region" description="Low complexity" evidence="1">
    <location>
        <begin position="11"/>
        <end position="28"/>
    </location>
</feature>
<feature type="compositionally biased region" description="Low complexity" evidence="1">
    <location>
        <begin position="154"/>
        <end position="168"/>
    </location>
</feature>
<proteinExistence type="predicted"/>
<gene>
    <name evidence="2" type="ORF">BN12_930007</name>
</gene>
<accession>A0A077M8S2</accession>
<feature type="compositionally biased region" description="Polar residues" evidence="1">
    <location>
        <begin position="1"/>
        <end position="10"/>
    </location>
</feature>